<feature type="transmembrane region" description="Helical" evidence="4">
    <location>
        <begin position="217"/>
        <end position="238"/>
    </location>
</feature>
<evidence type="ECO:0000313" key="8">
    <source>
        <dbReference type="Proteomes" id="UP000652430"/>
    </source>
</evidence>
<evidence type="ECO:0000259" key="6">
    <source>
        <dbReference type="PROSITE" id="PS50885"/>
    </source>
</evidence>
<dbReference type="PROSITE" id="PS50885">
    <property type="entry name" value="HAMP"/>
    <property type="match status" value="1"/>
</dbReference>
<evidence type="ECO:0000256" key="4">
    <source>
        <dbReference type="SAM" id="Phobius"/>
    </source>
</evidence>
<dbReference type="InterPro" id="IPR003660">
    <property type="entry name" value="HAMP_dom"/>
</dbReference>
<keyword evidence="8" id="KW-1185">Reference proteome</keyword>
<sequence>MLGSFETIASDMKRIAFAPKVPLLDRWIGRFASRWDAGGRNVRIQLRRIVGALLAIQALLALALVGTTAATSHRVNVLVLDRLYPIGELQRVNASYANALLTANKVRSGNLSAAGAIATIQATRAEIATNWSAFTHHHLDTRRASQVAHVESARHDADAALDTLHDLLRAKRIDQLDFFVSGPLYAAIDPLTASSTTLMTDLRADAARERAALDAGFLQVFLLVAFVTAAALLVAVWGMRMLTLRVVRPLALIAEATRDITLERADAPIPALDRSDEIGDIARALVFARQRSADARRLSEEARRTADALYANERREDAARAKRAAHLDALFEVFERTAGISVRQLASTGPALRETAAAMSSEAGTTEKHAMATAALTEQSANNARTITQSATALAGAIERISRAANESRAGVATVRERTLEGRGHAESMGALVAEIAAVLDMIAAVAGQTNLLALNATIEAARAGEAGRGFAVVAEEVKGLARQTQTAAGRIEARLAAVRTASDTVLATIESVDGLVAELDQSSANVAHAVDQQRGMTQAIAYAIAEVEDGTADAAANMQTLRERAQRSRQTSDDVTRTAEDVAGSVERLRGQINQLMADVRAA</sequence>
<comment type="caution">
    <text evidence="7">The sequence shown here is derived from an EMBL/GenBank/DDBJ whole genome shotgun (WGS) entry which is preliminary data.</text>
</comment>
<dbReference type="SUPFAM" id="SSF58104">
    <property type="entry name" value="Methyl-accepting chemotaxis protein (MCP) signaling domain"/>
    <property type="match status" value="1"/>
</dbReference>
<protein>
    <recommendedName>
        <fullName evidence="9">Methyl-accepting chemotaxis protein</fullName>
    </recommendedName>
</protein>
<comment type="similarity">
    <text evidence="2">Belongs to the methyl-accepting chemotaxis (MCP) protein family.</text>
</comment>
<keyword evidence="1 3" id="KW-0807">Transducer</keyword>
<feature type="domain" description="HAMP" evidence="6">
    <location>
        <begin position="244"/>
        <end position="297"/>
    </location>
</feature>
<keyword evidence="4" id="KW-1133">Transmembrane helix</keyword>
<evidence type="ECO:0000313" key="7">
    <source>
        <dbReference type="EMBL" id="GHH14715.1"/>
    </source>
</evidence>
<evidence type="ECO:0000259" key="5">
    <source>
        <dbReference type="PROSITE" id="PS50111"/>
    </source>
</evidence>
<dbReference type="Gene3D" id="1.10.287.950">
    <property type="entry name" value="Methyl-accepting chemotaxis protein"/>
    <property type="match status" value="1"/>
</dbReference>
<gene>
    <name evidence="7" type="ORF">GCM10008023_16730</name>
</gene>
<dbReference type="Pfam" id="PF00015">
    <property type="entry name" value="MCPsignal"/>
    <property type="match status" value="1"/>
</dbReference>
<dbReference type="PROSITE" id="PS50111">
    <property type="entry name" value="CHEMOTAXIS_TRANSDUC_2"/>
    <property type="match status" value="1"/>
</dbReference>
<name>A0ABQ3LFT0_9SPHN</name>
<dbReference type="Proteomes" id="UP000652430">
    <property type="component" value="Unassembled WGS sequence"/>
</dbReference>
<dbReference type="Pfam" id="PF00672">
    <property type="entry name" value="HAMP"/>
    <property type="match status" value="1"/>
</dbReference>
<dbReference type="PANTHER" id="PTHR32089:SF112">
    <property type="entry name" value="LYSOZYME-LIKE PROTEIN-RELATED"/>
    <property type="match status" value="1"/>
</dbReference>
<keyword evidence="4" id="KW-0812">Transmembrane</keyword>
<evidence type="ECO:0008006" key="9">
    <source>
        <dbReference type="Google" id="ProtNLM"/>
    </source>
</evidence>
<dbReference type="Gene3D" id="6.10.340.10">
    <property type="match status" value="1"/>
</dbReference>
<feature type="transmembrane region" description="Helical" evidence="4">
    <location>
        <begin position="49"/>
        <end position="70"/>
    </location>
</feature>
<accession>A0ABQ3LFT0</accession>
<proteinExistence type="inferred from homology"/>
<organism evidence="7 8">
    <name type="scientific">Sphingomonas glacialis</name>
    <dbReference type="NCBI Taxonomy" id="658225"/>
    <lineage>
        <taxon>Bacteria</taxon>
        <taxon>Pseudomonadati</taxon>
        <taxon>Pseudomonadota</taxon>
        <taxon>Alphaproteobacteria</taxon>
        <taxon>Sphingomonadales</taxon>
        <taxon>Sphingomonadaceae</taxon>
        <taxon>Sphingomonas</taxon>
    </lineage>
</organism>
<feature type="domain" description="Methyl-accepting transducer" evidence="5">
    <location>
        <begin position="341"/>
        <end position="584"/>
    </location>
</feature>
<evidence type="ECO:0000256" key="3">
    <source>
        <dbReference type="PROSITE-ProRule" id="PRU00284"/>
    </source>
</evidence>
<keyword evidence="4" id="KW-0472">Membrane</keyword>
<evidence type="ECO:0000256" key="1">
    <source>
        <dbReference type="ARBA" id="ARBA00023224"/>
    </source>
</evidence>
<dbReference type="PANTHER" id="PTHR32089">
    <property type="entry name" value="METHYL-ACCEPTING CHEMOTAXIS PROTEIN MCPB"/>
    <property type="match status" value="1"/>
</dbReference>
<dbReference type="SMART" id="SM00283">
    <property type="entry name" value="MA"/>
    <property type="match status" value="1"/>
</dbReference>
<dbReference type="EMBL" id="BNAQ01000002">
    <property type="protein sequence ID" value="GHH14715.1"/>
    <property type="molecule type" value="Genomic_DNA"/>
</dbReference>
<reference evidence="8" key="1">
    <citation type="journal article" date="2019" name="Int. J. Syst. Evol. Microbiol.">
        <title>The Global Catalogue of Microorganisms (GCM) 10K type strain sequencing project: providing services to taxonomists for standard genome sequencing and annotation.</title>
        <authorList>
            <consortium name="The Broad Institute Genomics Platform"/>
            <consortium name="The Broad Institute Genome Sequencing Center for Infectious Disease"/>
            <person name="Wu L."/>
            <person name="Ma J."/>
        </authorList>
    </citation>
    <scope>NUCLEOTIDE SEQUENCE [LARGE SCALE GENOMIC DNA]</scope>
    <source>
        <strain evidence="8">CGMCC 1.8957</strain>
    </source>
</reference>
<dbReference type="InterPro" id="IPR004089">
    <property type="entry name" value="MCPsignal_dom"/>
</dbReference>
<evidence type="ECO:0000256" key="2">
    <source>
        <dbReference type="ARBA" id="ARBA00029447"/>
    </source>
</evidence>